<dbReference type="InterPro" id="IPR043732">
    <property type="entry name" value="DUF5675"/>
</dbReference>
<name>A0A7C9F630_9BACT</name>
<gene>
    <name evidence="2" type="ORF">GBK04_27130</name>
</gene>
<keyword evidence="3" id="KW-1185">Reference proteome</keyword>
<dbReference type="AlphaFoldDB" id="A0A7C9F630"/>
<reference evidence="2 3" key="1">
    <citation type="submission" date="2019-10" db="EMBL/GenBank/DDBJ databases">
        <title>Draft Genome Sequence of Cytophagaceae sp. SJW1-29.</title>
        <authorList>
            <person name="Choi A."/>
        </authorList>
    </citation>
    <scope>NUCLEOTIDE SEQUENCE [LARGE SCALE GENOMIC DNA]</scope>
    <source>
        <strain evidence="2 3">SJW1-29</strain>
    </source>
</reference>
<dbReference type="RefSeq" id="WP_152765207.1">
    <property type="nucleotide sequence ID" value="NZ_WHLY01000002.1"/>
</dbReference>
<dbReference type="Proteomes" id="UP000479293">
    <property type="component" value="Unassembled WGS sequence"/>
</dbReference>
<sequence length="159" mass="18316">MEILQKRVKRGKNSTLSILYIDGVRRGYVVEDKDRDLTSDMPLAELMTTKVHGQTAIPTGRYRIGLRESPTFKRTYPWLLNVPGFEYIYIHKGNWIKDTLGCVLVGLSWGYEGGEYCVRQSKDLFDPIYEEITAALARKEKVWYTIEQAYEDSAGKLLV</sequence>
<evidence type="ECO:0000313" key="2">
    <source>
        <dbReference type="EMBL" id="MPR36905.1"/>
    </source>
</evidence>
<evidence type="ECO:0000313" key="3">
    <source>
        <dbReference type="Proteomes" id="UP000479293"/>
    </source>
</evidence>
<protein>
    <recommendedName>
        <fullName evidence="1">DUF5675 domain-containing protein</fullName>
    </recommendedName>
</protein>
<comment type="caution">
    <text evidence="2">The sequence shown here is derived from an EMBL/GenBank/DDBJ whole genome shotgun (WGS) entry which is preliminary data.</text>
</comment>
<evidence type="ECO:0000259" key="1">
    <source>
        <dbReference type="Pfam" id="PF18925"/>
    </source>
</evidence>
<accession>A0A7C9F630</accession>
<dbReference type="EMBL" id="WHLY01000002">
    <property type="protein sequence ID" value="MPR36905.1"/>
    <property type="molecule type" value="Genomic_DNA"/>
</dbReference>
<proteinExistence type="predicted"/>
<dbReference type="Pfam" id="PF18925">
    <property type="entry name" value="DUF5675"/>
    <property type="match status" value="1"/>
</dbReference>
<organism evidence="2 3">
    <name type="scientific">Salmonirosea aquatica</name>
    <dbReference type="NCBI Taxonomy" id="2654236"/>
    <lineage>
        <taxon>Bacteria</taxon>
        <taxon>Pseudomonadati</taxon>
        <taxon>Bacteroidota</taxon>
        <taxon>Cytophagia</taxon>
        <taxon>Cytophagales</taxon>
        <taxon>Spirosomataceae</taxon>
        <taxon>Salmonirosea</taxon>
    </lineage>
</organism>
<feature type="domain" description="DUF5675" evidence="1">
    <location>
        <begin position="6"/>
        <end position="132"/>
    </location>
</feature>